<keyword evidence="3" id="KW-1003">Cell membrane</keyword>
<organism evidence="8 9">
    <name type="scientific">Kribbella italica</name>
    <dbReference type="NCBI Taxonomy" id="1540520"/>
    <lineage>
        <taxon>Bacteria</taxon>
        <taxon>Bacillati</taxon>
        <taxon>Actinomycetota</taxon>
        <taxon>Actinomycetes</taxon>
        <taxon>Propionibacteriales</taxon>
        <taxon>Kribbellaceae</taxon>
        <taxon>Kribbella</taxon>
    </lineage>
</organism>
<feature type="transmembrane region" description="Helical" evidence="7">
    <location>
        <begin position="171"/>
        <end position="193"/>
    </location>
</feature>
<evidence type="ECO:0000256" key="1">
    <source>
        <dbReference type="ARBA" id="ARBA00004651"/>
    </source>
</evidence>
<evidence type="ECO:0000256" key="4">
    <source>
        <dbReference type="ARBA" id="ARBA00022692"/>
    </source>
</evidence>
<evidence type="ECO:0000256" key="3">
    <source>
        <dbReference type="ARBA" id="ARBA00022475"/>
    </source>
</evidence>
<evidence type="ECO:0000313" key="9">
    <source>
        <dbReference type="Proteomes" id="UP000549971"/>
    </source>
</evidence>
<evidence type="ECO:0000313" key="8">
    <source>
        <dbReference type="EMBL" id="MBB5833836.1"/>
    </source>
</evidence>
<keyword evidence="6 7" id="KW-0472">Membrane</keyword>
<dbReference type="InterPro" id="IPR036259">
    <property type="entry name" value="MFS_trans_sf"/>
</dbReference>
<reference evidence="8 9" key="1">
    <citation type="submission" date="2020-08" db="EMBL/GenBank/DDBJ databases">
        <title>Sequencing the genomes of 1000 actinobacteria strains.</title>
        <authorList>
            <person name="Klenk H.-P."/>
        </authorList>
    </citation>
    <scope>NUCLEOTIDE SEQUENCE [LARGE SCALE GENOMIC DNA]</scope>
    <source>
        <strain evidence="8 9">DSM 28967</strain>
    </source>
</reference>
<keyword evidence="9" id="KW-1185">Reference proteome</keyword>
<keyword evidence="4 7" id="KW-0812">Transmembrane</keyword>
<feature type="transmembrane region" description="Helical" evidence="7">
    <location>
        <begin position="28"/>
        <end position="54"/>
    </location>
</feature>
<gene>
    <name evidence="8" type="ORF">HDA39_000570</name>
</gene>
<name>A0A7W9MRN7_9ACTN</name>
<feature type="transmembrane region" description="Helical" evidence="7">
    <location>
        <begin position="290"/>
        <end position="311"/>
    </location>
</feature>
<keyword evidence="5 7" id="KW-1133">Transmembrane helix</keyword>
<keyword evidence="2" id="KW-0813">Transport</keyword>
<feature type="transmembrane region" description="Helical" evidence="7">
    <location>
        <begin position="146"/>
        <end position="165"/>
    </location>
</feature>
<dbReference type="AlphaFoldDB" id="A0A7W9MRN7"/>
<protein>
    <submittedName>
        <fullName evidence="8">MFS family permease</fullName>
    </submittedName>
</protein>
<comment type="subcellular location">
    <subcellularLocation>
        <location evidence="1">Cell membrane</location>
        <topology evidence="1">Multi-pass membrane protein</topology>
    </subcellularLocation>
</comment>
<proteinExistence type="predicted"/>
<evidence type="ECO:0000256" key="2">
    <source>
        <dbReference type="ARBA" id="ARBA00022448"/>
    </source>
</evidence>
<dbReference type="PANTHER" id="PTHR23513:SF6">
    <property type="entry name" value="MAJOR FACILITATOR SUPERFAMILY ASSOCIATED DOMAIN-CONTAINING PROTEIN"/>
    <property type="match status" value="1"/>
</dbReference>
<feature type="transmembrane region" description="Helical" evidence="7">
    <location>
        <begin position="264"/>
        <end position="284"/>
    </location>
</feature>
<accession>A0A7W9MRN7</accession>
<dbReference type="InterPro" id="IPR010290">
    <property type="entry name" value="TM_effector"/>
</dbReference>
<dbReference type="PANTHER" id="PTHR23513">
    <property type="entry name" value="INTEGRAL MEMBRANE EFFLUX PROTEIN-RELATED"/>
    <property type="match status" value="1"/>
</dbReference>
<evidence type="ECO:0000256" key="5">
    <source>
        <dbReference type="ARBA" id="ARBA00022989"/>
    </source>
</evidence>
<dbReference type="SUPFAM" id="SSF103473">
    <property type="entry name" value="MFS general substrate transporter"/>
    <property type="match status" value="1"/>
</dbReference>
<feature type="transmembrane region" description="Helical" evidence="7">
    <location>
        <begin position="92"/>
        <end position="112"/>
    </location>
</feature>
<feature type="transmembrane region" description="Helical" evidence="7">
    <location>
        <begin position="227"/>
        <end position="244"/>
    </location>
</feature>
<dbReference type="Pfam" id="PF05977">
    <property type="entry name" value="MFS_3"/>
    <property type="match status" value="1"/>
</dbReference>
<dbReference type="GO" id="GO:0005886">
    <property type="term" value="C:plasma membrane"/>
    <property type="evidence" value="ECO:0007669"/>
    <property type="project" value="UniProtKB-SubCell"/>
</dbReference>
<dbReference type="CDD" id="cd06173">
    <property type="entry name" value="MFS_MefA_like"/>
    <property type="match status" value="1"/>
</dbReference>
<evidence type="ECO:0000256" key="6">
    <source>
        <dbReference type="ARBA" id="ARBA00023136"/>
    </source>
</evidence>
<comment type="caution">
    <text evidence="8">The sequence shown here is derived from an EMBL/GenBank/DDBJ whole genome shotgun (WGS) entry which is preliminary data.</text>
</comment>
<evidence type="ECO:0000256" key="7">
    <source>
        <dbReference type="SAM" id="Phobius"/>
    </source>
</evidence>
<dbReference type="Gene3D" id="1.20.1250.20">
    <property type="entry name" value="MFS general substrate transporter like domains"/>
    <property type="match status" value="1"/>
</dbReference>
<sequence length="342" mass="34853">MVGADLGRAGLLGAIPLLAATGELGMGYLYVVAVLVGALTVVSDTASLAMLPALVRREDLVDANSASMLSQTLASTAGPSVGGLLVQAVSAPFAIVVDAVSFVGSAVANLLIKEPVRERQSQRHKPTVGFTELFGDPVLKPLARSATVAAVAGAMQGPLVVLYLVRELGWSAVQLGVAVTTLGVASVVGALVAPAYSRRLGMGRAYLVGQLVASGAGFALALAWWPFVFVGQAMAGLGMALYGVPQRALRQARVADHLLGRTTAAWRTLVIGGQTVGALAGGLVGTLLDLKAALVISSLGMLAGVALAYYSPLRSRRLLERNLEPALEGVKPEPSSGSGGQP</sequence>
<dbReference type="Proteomes" id="UP000549971">
    <property type="component" value="Unassembled WGS sequence"/>
</dbReference>
<dbReference type="EMBL" id="JACHMY010000001">
    <property type="protein sequence ID" value="MBB5833836.1"/>
    <property type="molecule type" value="Genomic_DNA"/>
</dbReference>